<dbReference type="eggNOG" id="COG1024">
    <property type="taxonomic scope" value="Bacteria"/>
</dbReference>
<organism evidence="5 6">
    <name type="scientific">Bartonella rattimassiliensis 15908</name>
    <dbReference type="NCBI Taxonomy" id="1094556"/>
    <lineage>
        <taxon>Bacteria</taxon>
        <taxon>Pseudomonadati</taxon>
        <taxon>Pseudomonadota</taxon>
        <taxon>Alphaproteobacteria</taxon>
        <taxon>Hyphomicrobiales</taxon>
        <taxon>Bartonellaceae</taxon>
        <taxon>Bartonella</taxon>
    </lineage>
</organism>
<dbReference type="PANTHER" id="PTHR43176:SF3">
    <property type="entry name" value="3-HYDROXYISOBUTYRYL-COA HYDROLASE, MITOCHONDRIAL"/>
    <property type="match status" value="1"/>
</dbReference>
<comment type="caution">
    <text evidence="5">The sequence shown here is derived from an EMBL/GenBank/DDBJ whole genome shotgun (WGS) entry which is preliminary data.</text>
</comment>
<evidence type="ECO:0000256" key="1">
    <source>
        <dbReference type="ARBA" id="ARBA00001709"/>
    </source>
</evidence>
<evidence type="ECO:0000256" key="2">
    <source>
        <dbReference type="ARBA" id="ARBA00011915"/>
    </source>
</evidence>
<comment type="catalytic activity">
    <reaction evidence="1">
        <text>3-hydroxy-2-methylpropanoyl-CoA + H2O = 3-hydroxy-2-methylpropanoate + CoA + H(+)</text>
        <dbReference type="Rhea" id="RHEA:20888"/>
        <dbReference type="ChEBI" id="CHEBI:11805"/>
        <dbReference type="ChEBI" id="CHEBI:15377"/>
        <dbReference type="ChEBI" id="CHEBI:15378"/>
        <dbReference type="ChEBI" id="CHEBI:57287"/>
        <dbReference type="ChEBI" id="CHEBI:57340"/>
        <dbReference type="EC" id="3.1.2.4"/>
    </reaction>
</comment>
<dbReference type="EMBL" id="AILY01000008">
    <property type="protein sequence ID" value="EJF87265.1"/>
    <property type="molecule type" value="Genomic_DNA"/>
</dbReference>
<evidence type="ECO:0000313" key="6">
    <source>
        <dbReference type="Proteomes" id="UP000001077"/>
    </source>
</evidence>
<dbReference type="AlphaFoldDB" id="J1JS51"/>
<dbReference type="PANTHER" id="PTHR43176">
    <property type="entry name" value="3-HYDROXYISOBUTYRYL-COA HYDROLASE-RELATED"/>
    <property type="match status" value="1"/>
</dbReference>
<dbReference type="PATRIC" id="fig|1094556.3.peg.478"/>
<dbReference type="SUPFAM" id="SSF52096">
    <property type="entry name" value="ClpP/crotonase"/>
    <property type="match status" value="1"/>
</dbReference>
<evidence type="ECO:0000259" key="4">
    <source>
        <dbReference type="Pfam" id="PF16113"/>
    </source>
</evidence>
<dbReference type="InterPro" id="IPR032259">
    <property type="entry name" value="HIBYL-CoA-H"/>
</dbReference>
<reference evidence="5 6" key="1">
    <citation type="submission" date="2012-03" db="EMBL/GenBank/DDBJ databases">
        <title>The Genome Sequence of Bartonella rattimassiliensis 15908.</title>
        <authorList>
            <consortium name="The Broad Institute Genome Sequencing Platform"/>
            <consortium name="The Broad Institute Genome Sequencing Center for Infectious Disease"/>
            <person name="Feldgarden M."/>
            <person name="Kirby J."/>
            <person name="Kosoy M."/>
            <person name="Birtles R."/>
            <person name="Probert W.S."/>
            <person name="Chiaraviglio L."/>
            <person name="Young S.K."/>
            <person name="Zeng Q."/>
            <person name="Gargeya S."/>
            <person name="Fitzgerald M."/>
            <person name="Haas B."/>
            <person name="Abouelleil A."/>
            <person name="Alvarado L."/>
            <person name="Arachchi H.M."/>
            <person name="Berlin A."/>
            <person name="Chapman S.B."/>
            <person name="Gearin G."/>
            <person name="Goldberg J."/>
            <person name="Griggs A."/>
            <person name="Gujja S."/>
            <person name="Hansen M."/>
            <person name="Heiman D."/>
            <person name="Howarth C."/>
            <person name="Larimer J."/>
            <person name="Lui A."/>
            <person name="MacDonald P.J.P."/>
            <person name="McCowen C."/>
            <person name="Montmayeur A."/>
            <person name="Murphy C."/>
            <person name="Neiman D."/>
            <person name="Pearson M."/>
            <person name="Priest M."/>
            <person name="Roberts A."/>
            <person name="Saif S."/>
            <person name="Shea T."/>
            <person name="Sisk P."/>
            <person name="Stolte C."/>
            <person name="Sykes S."/>
            <person name="Wortman J."/>
            <person name="Nusbaum C."/>
            <person name="Birren B."/>
        </authorList>
    </citation>
    <scope>NUCLEOTIDE SEQUENCE [LARGE SCALE GENOMIC DNA]</scope>
    <source>
        <strain evidence="5 6">15908</strain>
    </source>
</reference>
<feature type="domain" description="Enoyl-CoA hydratase/isomerase" evidence="4">
    <location>
        <begin position="1"/>
        <end position="72"/>
    </location>
</feature>
<dbReference type="GO" id="GO:0003860">
    <property type="term" value="F:3-hydroxyisobutyryl-CoA hydrolase activity"/>
    <property type="evidence" value="ECO:0007669"/>
    <property type="project" value="UniProtKB-EC"/>
</dbReference>
<proteinExistence type="predicted"/>
<dbReference type="Proteomes" id="UP000001077">
    <property type="component" value="Unassembled WGS sequence"/>
</dbReference>
<gene>
    <name evidence="5" type="ORF">MCY_00389</name>
</gene>
<dbReference type="STRING" id="1094556.MCY_00389"/>
<keyword evidence="6" id="KW-1185">Reference proteome</keyword>
<dbReference type="Gene3D" id="3.90.226.10">
    <property type="entry name" value="2-enoyl-CoA Hydratase, Chain A, domain 1"/>
    <property type="match status" value="1"/>
</dbReference>
<dbReference type="EC" id="3.1.2.4" evidence="2"/>
<dbReference type="InterPro" id="IPR029045">
    <property type="entry name" value="ClpP/crotonase-like_dom_sf"/>
</dbReference>
<protein>
    <recommendedName>
        <fullName evidence="2">3-hydroxyisobutyryl-CoA hydrolase</fullName>
        <ecNumber evidence="2">3.1.2.4</ecNumber>
    </recommendedName>
</protein>
<dbReference type="GO" id="GO:0006574">
    <property type="term" value="P:L-valine catabolic process"/>
    <property type="evidence" value="ECO:0007669"/>
    <property type="project" value="TreeGrafter"/>
</dbReference>
<evidence type="ECO:0000313" key="5">
    <source>
        <dbReference type="EMBL" id="EJF87265.1"/>
    </source>
</evidence>
<dbReference type="HOGENOM" id="CLU_190476_0_0_5"/>
<evidence type="ECO:0000256" key="3">
    <source>
        <dbReference type="ARBA" id="ARBA00022801"/>
    </source>
</evidence>
<dbReference type="Pfam" id="PF16113">
    <property type="entry name" value="ECH_2"/>
    <property type="match status" value="1"/>
</dbReference>
<accession>J1JS51</accession>
<keyword evidence="3" id="KW-0378">Hydrolase</keyword>
<dbReference type="InterPro" id="IPR045004">
    <property type="entry name" value="ECH_dom"/>
</dbReference>
<sequence>MGGGVGISLYGSHRIVTENTVFAMPEGAIGFSPDVGASFFLPSLPNHFGIYLALTGTRIKWGDCLNFRVSNTCHS</sequence>
<name>J1JS51_9HYPH</name>